<comment type="similarity">
    <text evidence="1 9">Belongs to the GHMP kinase family. IspE subfamily.</text>
</comment>
<dbReference type="SUPFAM" id="SSF55060">
    <property type="entry name" value="GHMP Kinase, C-terminal domain"/>
    <property type="match status" value="1"/>
</dbReference>
<keyword evidence="6 9" id="KW-0418">Kinase</keyword>
<evidence type="ECO:0000256" key="6">
    <source>
        <dbReference type="ARBA" id="ARBA00022777"/>
    </source>
</evidence>
<dbReference type="PANTHER" id="PTHR43527">
    <property type="entry name" value="4-DIPHOSPHOCYTIDYL-2-C-METHYL-D-ERYTHRITOL KINASE, CHLOROPLASTIC"/>
    <property type="match status" value="1"/>
</dbReference>
<feature type="domain" description="GHMP kinase C-terminal" evidence="12">
    <location>
        <begin position="235"/>
        <end position="310"/>
    </location>
</feature>
<evidence type="ECO:0000256" key="7">
    <source>
        <dbReference type="ARBA" id="ARBA00022840"/>
    </source>
</evidence>
<organism evidence="13 14">
    <name type="scientific">Streptomyces sodiiphilus</name>
    <dbReference type="NCBI Taxonomy" id="226217"/>
    <lineage>
        <taxon>Bacteria</taxon>
        <taxon>Bacillati</taxon>
        <taxon>Actinomycetota</taxon>
        <taxon>Actinomycetes</taxon>
        <taxon>Kitasatosporales</taxon>
        <taxon>Streptomycetaceae</taxon>
        <taxon>Streptomyces</taxon>
    </lineage>
</organism>
<dbReference type="NCBIfam" id="TIGR00154">
    <property type="entry name" value="ispE"/>
    <property type="match status" value="1"/>
</dbReference>
<dbReference type="InterPro" id="IPR013750">
    <property type="entry name" value="GHMP_kinase_C_dom"/>
</dbReference>
<comment type="function">
    <text evidence="9">Catalyzes the phosphorylation of the position 2 hydroxy group of 4-diphosphocytidyl-2C-methyl-D-erythritol.</text>
</comment>
<dbReference type="InterPro" id="IPR036554">
    <property type="entry name" value="GHMP_kinase_C_sf"/>
</dbReference>
<evidence type="ECO:0000259" key="12">
    <source>
        <dbReference type="Pfam" id="PF08544"/>
    </source>
</evidence>
<dbReference type="NCBIfam" id="NF002870">
    <property type="entry name" value="PRK03188.1"/>
    <property type="match status" value="1"/>
</dbReference>
<accession>A0ABN2P7K3</accession>
<reference evidence="13 14" key="1">
    <citation type="journal article" date="2019" name="Int. J. Syst. Evol. Microbiol.">
        <title>The Global Catalogue of Microorganisms (GCM) 10K type strain sequencing project: providing services to taxonomists for standard genome sequencing and annotation.</title>
        <authorList>
            <consortium name="The Broad Institute Genomics Platform"/>
            <consortium name="The Broad Institute Genome Sequencing Center for Infectious Disease"/>
            <person name="Wu L."/>
            <person name="Ma J."/>
        </authorList>
    </citation>
    <scope>NUCLEOTIDE SEQUENCE [LARGE SCALE GENOMIC DNA]</scope>
    <source>
        <strain evidence="13 14">JCM 13581</strain>
    </source>
</reference>
<feature type="active site" evidence="9">
    <location>
        <position position="162"/>
    </location>
</feature>
<comment type="catalytic activity">
    <reaction evidence="9">
        <text>4-CDP-2-C-methyl-D-erythritol + ATP = 4-CDP-2-C-methyl-D-erythritol 2-phosphate + ADP + H(+)</text>
        <dbReference type="Rhea" id="RHEA:18437"/>
        <dbReference type="ChEBI" id="CHEBI:15378"/>
        <dbReference type="ChEBI" id="CHEBI:30616"/>
        <dbReference type="ChEBI" id="CHEBI:57823"/>
        <dbReference type="ChEBI" id="CHEBI:57919"/>
        <dbReference type="ChEBI" id="CHEBI:456216"/>
        <dbReference type="EC" id="2.7.1.148"/>
    </reaction>
</comment>
<dbReference type="Gene3D" id="3.30.230.10">
    <property type="match status" value="1"/>
</dbReference>
<evidence type="ECO:0000313" key="14">
    <source>
        <dbReference type="Proteomes" id="UP001501303"/>
    </source>
</evidence>
<dbReference type="EMBL" id="BAAAMJ010000026">
    <property type="protein sequence ID" value="GAA1914508.1"/>
    <property type="molecule type" value="Genomic_DNA"/>
</dbReference>
<proteinExistence type="inferred from homology"/>
<dbReference type="InterPro" id="IPR020568">
    <property type="entry name" value="Ribosomal_Su5_D2-typ_SF"/>
</dbReference>
<feature type="binding site" evidence="9">
    <location>
        <begin position="120"/>
        <end position="130"/>
    </location>
    <ligand>
        <name>ATP</name>
        <dbReference type="ChEBI" id="CHEBI:30616"/>
    </ligand>
</feature>
<keyword evidence="9" id="KW-0414">Isoprene biosynthesis</keyword>
<keyword evidence="14" id="KW-1185">Reference proteome</keyword>
<keyword evidence="5 9" id="KW-0547">Nucleotide-binding</keyword>
<dbReference type="HAMAP" id="MF_00061">
    <property type="entry name" value="IspE"/>
    <property type="match status" value="1"/>
</dbReference>
<dbReference type="GO" id="GO:0016301">
    <property type="term" value="F:kinase activity"/>
    <property type="evidence" value="ECO:0007669"/>
    <property type="project" value="UniProtKB-KW"/>
</dbReference>
<evidence type="ECO:0000313" key="13">
    <source>
        <dbReference type="EMBL" id="GAA1914508.1"/>
    </source>
</evidence>
<evidence type="ECO:0000256" key="8">
    <source>
        <dbReference type="ARBA" id="ARBA00032554"/>
    </source>
</evidence>
<sequence length="334" mass="33158">MTEGDRHATPAPRSTDAMTAPRPAGIPVTVRAPAKVNVQLAVGGLRPDGFHDLANVFLAVSLHDTVTASPCDTLEITCTGPGAAQVPLDDTNLAVRAARLLAARHGRAPGVRLHIDKDIPVAGGMAGGSADAAAALLACDTLWGTATPRAELLKLCAELGSDVPFALAGGVALGRGRGELLTALEVTGTFHWVFALADGGLSTPAVYRECDRLREAAGTGFTADEVPAPEPDPELLAALREGDAGALAGALANDLQPAALSLRPALAATLDAGRAAGALAGLVSGSGPSCAFLTADAASALAVAEALEKSGTCRAARTATGPVPGAAAVDGTVG</sequence>
<evidence type="ECO:0000256" key="3">
    <source>
        <dbReference type="ARBA" id="ARBA00017473"/>
    </source>
</evidence>
<gene>
    <name evidence="9" type="primary">ispE</name>
    <name evidence="13" type="ORF">GCM10009716_24980</name>
</gene>
<dbReference type="SUPFAM" id="SSF54211">
    <property type="entry name" value="Ribosomal protein S5 domain 2-like"/>
    <property type="match status" value="1"/>
</dbReference>
<evidence type="ECO:0000256" key="5">
    <source>
        <dbReference type="ARBA" id="ARBA00022741"/>
    </source>
</evidence>
<keyword evidence="7 9" id="KW-0067">ATP-binding</keyword>
<evidence type="ECO:0000256" key="9">
    <source>
        <dbReference type="HAMAP-Rule" id="MF_00061"/>
    </source>
</evidence>
<evidence type="ECO:0000256" key="4">
    <source>
        <dbReference type="ARBA" id="ARBA00022679"/>
    </source>
</evidence>
<comment type="pathway">
    <text evidence="9">Isoprenoid biosynthesis; isopentenyl diphosphate biosynthesis via DXP pathway; isopentenyl diphosphate from 1-deoxy-D-xylulose 5-phosphate: step 3/6.</text>
</comment>
<feature type="domain" description="GHMP kinase N-terminal" evidence="11">
    <location>
        <begin position="92"/>
        <end position="170"/>
    </location>
</feature>
<comment type="caution">
    <text evidence="13">The sequence shown here is derived from an EMBL/GenBank/DDBJ whole genome shotgun (WGS) entry which is preliminary data.</text>
</comment>
<dbReference type="PANTHER" id="PTHR43527:SF2">
    <property type="entry name" value="4-DIPHOSPHOCYTIDYL-2-C-METHYL-D-ERYTHRITOL KINASE, CHLOROPLASTIC"/>
    <property type="match status" value="1"/>
</dbReference>
<dbReference type="Pfam" id="PF00288">
    <property type="entry name" value="GHMP_kinases_N"/>
    <property type="match status" value="1"/>
</dbReference>
<dbReference type="EC" id="2.7.1.148" evidence="2 9"/>
<feature type="active site" evidence="9">
    <location>
        <position position="35"/>
    </location>
</feature>
<dbReference type="Proteomes" id="UP001501303">
    <property type="component" value="Unassembled WGS sequence"/>
</dbReference>
<dbReference type="InterPro" id="IPR014721">
    <property type="entry name" value="Ribsml_uS5_D2-typ_fold_subgr"/>
</dbReference>
<keyword evidence="4 9" id="KW-0808">Transferase</keyword>
<protein>
    <recommendedName>
        <fullName evidence="3 9">4-diphosphocytidyl-2-C-methyl-D-erythritol kinase</fullName>
        <shortName evidence="9">CMK</shortName>
        <ecNumber evidence="2 9">2.7.1.148</ecNumber>
    </recommendedName>
    <alternativeName>
        <fullName evidence="8 9">4-(cytidine-5'-diphospho)-2-C-methyl-D-erythritol kinase</fullName>
    </alternativeName>
</protein>
<dbReference type="PIRSF" id="PIRSF010376">
    <property type="entry name" value="IspE"/>
    <property type="match status" value="1"/>
</dbReference>
<evidence type="ECO:0000256" key="2">
    <source>
        <dbReference type="ARBA" id="ARBA00012052"/>
    </source>
</evidence>
<evidence type="ECO:0000256" key="10">
    <source>
        <dbReference type="SAM" id="MobiDB-lite"/>
    </source>
</evidence>
<dbReference type="Gene3D" id="3.30.70.890">
    <property type="entry name" value="GHMP kinase, C-terminal domain"/>
    <property type="match status" value="1"/>
</dbReference>
<dbReference type="Pfam" id="PF08544">
    <property type="entry name" value="GHMP_kinases_C"/>
    <property type="match status" value="1"/>
</dbReference>
<evidence type="ECO:0000259" key="11">
    <source>
        <dbReference type="Pfam" id="PF00288"/>
    </source>
</evidence>
<dbReference type="InterPro" id="IPR004424">
    <property type="entry name" value="IspE"/>
</dbReference>
<name>A0ABN2P7K3_9ACTN</name>
<dbReference type="InterPro" id="IPR006204">
    <property type="entry name" value="GHMP_kinase_N_dom"/>
</dbReference>
<evidence type="ECO:0000256" key="1">
    <source>
        <dbReference type="ARBA" id="ARBA00009684"/>
    </source>
</evidence>
<feature type="region of interest" description="Disordered" evidence="10">
    <location>
        <begin position="1"/>
        <end position="24"/>
    </location>
</feature>